<dbReference type="Gene3D" id="3.40.30.10">
    <property type="entry name" value="Glutaredoxin"/>
    <property type="match status" value="1"/>
</dbReference>
<comment type="caution">
    <text evidence="1">The sequence shown here is derived from an EMBL/GenBank/DDBJ whole genome shotgun (WGS) entry which is preliminary data.</text>
</comment>
<dbReference type="SUPFAM" id="SSF52833">
    <property type="entry name" value="Thioredoxin-like"/>
    <property type="match status" value="1"/>
</dbReference>
<protein>
    <recommendedName>
        <fullName evidence="3">Alkyl hydroperoxide reductase</fullName>
    </recommendedName>
</protein>
<dbReference type="RefSeq" id="WP_184026400.1">
    <property type="nucleotide sequence ID" value="NZ_JACHFN010000003.1"/>
</dbReference>
<keyword evidence="2" id="KW-1185">Reference proteome</keyword>
<gene>
    <name evidence="1" type="ORF">HNQ09_001045</name>
</gene>
<dbReference type="EMBL" id="JACHFN010000003">
    <property type="protein sequence ID" value="MBB5233615.1"/>
    <property type="molecule type" value="Genomic_DNA"/>
</dbReference>
<evidence type="ECO:0008006" key="3">
    <source>
        <dbReference type="Google" id="ProtNLM"/>
    </source>
</evidence>
<evidence type="ECO:0000313" key="2">
    <source>
        <dbReference type="Proteomes" id="UP000525389"/>
    </source>
</evidence>
<dbReference type="AlphaFoldDB" id="A0A7W8LPJ8"/>
<evidence type="ECO:0000313" key="1">
    <source>
        <dbReference type="EMBL" id="MBB5233615.1"/>
    </source>
</evidence>
<dbReference type="Proteomes" id="UP000525389">
    <property type="component" value="Unassembled WGS sequence"/>
</dbReference>
<dbReference type="InterPro" id="IPR036249">
    <property type="entry name" value="Thioredoxin-like_sf"/>
</dbReference>
<accession>A0A7W8LPJ8</accession>
<proteinExistence type="predicted"/>
<organism evidence="1 2">
    <name type="scientific">Deinococcus budaensis</name>
    <dbReference type="NCBI Taxonomy" id="1665626"/>
    <lineage>
        <taxon>Bacteria</taxon>
        <taxon>Thermotogati</taxon>
        <taxon>Deinococcota</taxon>
        <taxon>Deinococci</taxon>
        <taxon>Deinococcales</taxon>
        <taxon>Deinococcaceae</taxon>
        <taxon>Deinococcus</taxon>
    </lineage>
</organism>
<sequence length="157" mass="17196">MLSSLPWPAPEDFVHGEALPPPAAWDRPGLVMVFNLECAGCVSRGLPFLKRLHAEHGERVRLLALHTSRGHRPLAREDVEPTLVKFARDFARLPFPVALDVSGDLARAWETEGTPHWLAFAPGGKLLRSVYGSQDNAQTRLAYLLEEQVGGGPGEEG</sequence>
<name>A0A7W8LPJ8_9DEIO</name>
<reference evidence="1 2" key="1">
    <citation type="submission" date="2020-08" db="EMBL/GenBank/DDBJ databases">
        <title>Genomic Encyclopedia of Type Strains, Phase IV (KMG-IV): sequencing the most valuable type-strain genomes for metagenomic binning, comparative biology and taxonomic classification.</title>
        <authorList>
            <person name="Goeker M."/>
        </authorList>
    </citation>
    <scope>NUCLEOTIDE SEQUENCE [LARGE SCALE GENOMIC DNA]</scope>
    <source>
        <strain evidence="1 2">DSM 101791</strain>
    </source>
</reference>